<evidence type="ECO:0000313" key="1">
    <source>
        <dbReference type="EMBL" id="MBB3666922.1"/>
    </source>
</evidence>
<dbReference type="GO" id="GO:0005829">
    <property type="term" value="C:cytosol"/>
    <property type="evidence" value="ECO:0007669"/>
    <property type="project" value="TreeGrafter"/>
</dbReference>
<keyword evidence="2" id="KW-1185">Reference proteome</keyword>
<protein>
    <submittedName>
        <fullName evidence="1">Uncharacterized protein</fullName>
    </submittedName>
</protein>
<evidence type="ECO:0000313" key="2">
    <source>
        <dbReference type="Proteomes" id="UP000547528"/>
    </source>
</evidence>
<dbReference type="PANTHER" id="PTHR30283">
    <property type="entry name" value="PEROXIDE STRESS RESPONSE PROTEIN YAAA"/>
    <property type="match status" value="1"/>
</dbReference>
<dbReference type="PANTHER" id="PTHR30283:SF4">
    <property type="entry name" value="PEROXIDE STRESS RESISTANCE PROTEIN YAAA"/>
    <property type="match status" value="1"/>
</dbReference>
<accession>A0A7W5XNN6</accession>
<dbReference type="GO" id="GO:0033194">
    <property type="term" value="P:response to hydroperoxide"/>
    <property type="evidence" value="ECO:0007669"/>
    <property type="project" value="TreeGrafter"/>
</dbReference>
<dbReference type="Pfam" id="PF03883">
    <property type="entry name" value="H2O2_YaaD"/>
    <property type="match status" value="1"/>
</dbReference>
<reference evidence="1 2" key="1">
    <citation type="submission" date="2020-08" db="EMBL/GenBank/DDBJ databases">
        <title>Sequencing the genomes of 1000 actinobacteria strains.</title>
        <authorList>
            <person name="Klenk H.-P."/>
        </authorList>
    </citation>
    <scope>NUCLEOTIDE SEQUENCE [LARGE SCALE GENOMIC DNA]</scope>
    <source>
        <strain evidence="1 2">DSM 28238</strain>
    </source>
</reference>
<gene>
    <name evidence="1" type="ORF">FHX47_000515</name>
</gene>
<dbReference type="AlphaFoldDB" id="A0A7W5XNN6"/>
<dbReference type="Proteomes" id="UP000547528">
    <property type="component" value="Unassembled WGS sequence"/>
</dbReference>
<sequence length="262" mass="28605">MFVFLPPSEGKAAPPDTSQSRLDLDALALPQVREQRMQVLEALIEASGRQDAQQVLKVGSTVMAEVEANRSLLTAAAAPAHQIYTGVLFEALDADSLSAVEMQRAADQVLIFSGLFGVTNFTDMIPAHRLSMGVTLSPFGDHRDPGRLASFWRSALETHLSSVVGDQLVIDCRSSTYVPAFRPGAQQTLVVNSFTQKHGQRRVVTHFAKHARGLLAGMLLRQPQLPSRPDEVAEIASAHWEVELREAAGKRPHQLDLIARAE</sequence>
<comment type="caution">
    <text evidence="1">The sequence shown here is derived from an EMBL/GenBank/DDBJ whole genome shotgun (WGS) entry which is preliminary data.</text>
</comment>
<dbReference type="InterPro" id="IPR005583">
    <property type="entry name" value="YaaA"/>
</dbReference>
<name>A0A7W5XNN6_9MICC</name>
<dbReference type="EMBL" id="JACIBT010000001">
    <property type="protein sequence ID" value="MBB3666922.1"/>
    <property type="molecule type" value="Genomic_DNA"/>
</dbReference>
<dbReference type="RefSeq" id="WP_183357306.1">
    <property type="nucleotide sequence ID" value="NZ_BAABKR010000001.1"/>
</dbReference>
<proteinExistence type="predicted"/>
<organism evidence="1 2">
    <name type="scientific">Garicola koreensis</name>
    <dbReference type="NCBI Taxonomy" id="1262554"/>
    <lineage>
        <taxon>Bacteria</taxon>
        <taxon>Bacillati</taxon>
        <taxon>Actinomycetota</taxon>
        <taxon>Actinomycetes</taxon>
        <taxon>Micrococcales</taxon>
        <taxon>Micrococcaceae</taxon>
        <taxon>Garicola</taxon>
    </lineage>
</organism>